<feature type="transmembrane region" description="Helical" evidence="9">
    <location>
        <begin position="6"/>
        <end position="27"/>
    </location>
</feature>
<evidence type="ECO:0000256" key="2">
    <source>
        <dbReference type="ARBA" id="ARBA00022448"/>
    </source>
</evidence>
<dbReference type="InterPro" id="IPR001851">
    <property type="entry name" value="ABC_transp_permease"/>
</dbReference>
<keyword evidence="4 9" id="KW-0812">Transmembrane</keyword>
<proteinExistence type="inferred from homology"/>
<evidence type="ECO:0000313" key="10">
    <source>
        <dbReference type="EMBL" id="ETW97857.1"/>
    </source>
</evidence>
<keyword evidence="7 9" id="KW-0472">Membrane</keyword>
<comment type="caution">
    <text evidence="10">The sequence shown here is derived from an EMBL/GenBank/DDBJ whole genome shotgun (WGS) entry which is preliminary data.</text>
</comment>
<name>W4LIR4_ENTF1</name>
<keyword evidence="2" id="KW-0813">Transport</keyword>
<feature type="transmembrane region" description="Helical" evidence="9">
    <location>
        <begin position="224"/>
        <end position="248"/>
    </location>
</feature>
<evidence type="ECO:0000256" key="1">
    <source>
        <dbReference type="ARBA" id="ARBA00004651"/>
    </source>
</evidence>
<evidence type="ECO:0000256" key="3">
    <source>
        <dbReference type="ARBA" id="ARBA00022475"/>
    </source>
</evidence>
<sequence length="289" mass="29810">MIQATLSGLVNGSLFALIAIGFNLTFMVNRTVNFAHGQWVALGSLLAFTCLVQWQLPLLMTFIGSASALGIMGIALERMGVRPLLGHSLSLGFIMSTLAIGIMLENLALLYWGTTALYVPSPLGEARMSVLGAGIYPQELLILGATALVLSGLAILYKVTKLGLSLRATAENADVAALMGVNTRWTIASAYGIAGLMAGIAGVLVAPVTGALATAGSHLGLKAFAIAIVGGLDSIGGTLVAGLLLGVAEQYIALYISPGLKDVLVFSLVIAVLMLRPFGLLGALDDEKV</sequence>
<dbReference type="EMBL" id="AZHW01000610">
    <property type="protein sequence ID" value="ETW97857.1"/>
    <property type="molecule type" value="Genomic_DNA"/>
</dbReference>
<dbReference type="CDD" id="cd06582">
    <property type="entry name" value="TM_PBP1_LivH_like"/>
    <property type="match status" value="1"/>
</dbReference>
<feature type="transmembrane region" description="Helical" evidence="9">
    <location>
        <begin position="134"/>
        <end position="157"/>
    </location>
</feature>
<dbReference type="HOGENOM" id="CLU_039929_1_1_7"/>
<evidence type="ECO:0000256" key="6">
    <source>
        <dbReference type="ARBA" id="ARBA00022989"/>
    </source>
</evidence>
<gene>
    <name evidence="10" type="ORF">ETSY1_21105</name>
</gene>
<keyword evidence="3" id="KW-1003">Cell membrane</keyword>
<accession>W4LIR4</accession>
<evidence type="ECO:0000256" key="9">
    <source>
        <dbReference type="SAM" id="Phobius"/>
    </source>
</evidence>
<dbReference type="GO" id="GO:0022857">
    <property type="term" value="F:transmembrane transporter activity"/>
    <property type="evidence" value="ECO:0007669"/>
    <property type="project" value="InterPro"/>
</dbReference>
<dbReference type="PANTHER" id="PTHR11795:SF445">
    <property type="entry name" value="AMINO ACID ABC TRANSPORTER PERMEASE PROTEIN"/>
    <property type="match status" value="1"/>
</dbReference>
<protein>
    <recommendedName>
        <fullName evidence="12">ABC transporter permease</fullName>
    </recommendedName>
</protein>
<comment type="similarity">
    <text evidence="8">Belongs to the binding-protein-dependent transport system permease family. LivHM subfamily.</text>
</comment>
<evidence type="ECO:0000313" key="11">
    <source>
        <dbReference type="Proteomes" id="UP000019141"/>
    </source>
</evidence>
<reference evidence="10 11" key="1">
    <citation type="journal article" date="2014" name="Nature">
        <title>An environmental bacterial taxon with a large and distinct metabolic repertoire.</title>
        <authorList>
            <person name="Wilson M.C."/>
            <person name="Mori T."/>
            <person name="Ruckert C."/>
            <person name="Uria A.R."/>
            <person name="Helf M.J."/>
            <person name="Takada K."/>
            <person name="Gernert C."/>
            <person name="Steffens U.A."/>
            <person name="Heycke N."/>
            <person name="Schmitt S."/>
            <person name="Rinke C."/>
            <person name="Helfrich E.J."/>
            <person name="Brachmann A.O."/>
            <person name="Gurgui C."/>
            <person name="Wakimoto T."/>
            <person name="Kracht M."/>
            <person name="Crusemann M."/>
            <person name="Hentschel U."/>
            <person name="Abe I."/>
            <person name="Matsunaga S."/>
            <person name="Kalinowski J."/>
            <person name="Takeyama H."/>
            <person name="Piel J."/>
        </authorList>
    </citation>
    <scope>NUCLEOTIDE SEQUENCE [LARGE SCALE GENOMIC DNA]</scope>
    <source>
        <strain evidence="11">TSY1</strain>
    </source>
</reference>
<dbReference type="InterPro" id="IPR052157">
    <property type="entry name" value="BCAA_transport_permease"/>
</dbReference>
<dbReference type="GO" id="GO:0005886">
    <property type="term" value="C:plasma membrane"/>
    <property type="evidence" value="ECO:0007669"/>
    <property type="project" value="UniProtKB-SubCell"/>
</dbReference>
<dbReference type="GO" id="GO:0006865">
    <property type="term" value="P:amino acid transport"/>
    <property type="evidence" value="ECO:0007669"/>
    <property type="project" value="UniProtKB-KW"/>
</dbReference>
<evidence type="ECO:0000256" key="5">
    <source>
        <dbReference type="ARBA" id="ARBA00022970"/>
    </source>
</evidence>
<keyword evidence="6 9" id="KW-1133">Transmembrane helix</keyword>
<dbReference type="Pfam" id="PF02653">
    <property type="entry name" value="BPD_transp_2"/>
    <property type="match status" value="1"/>
</dbReference>
<keyword evidence="5" id="KW-0029">Amino-acid transport</keyword>
<comment type="subcellular location">
    <subcellularLocation>
        <location evidence="1">Cell membrane</location>
        <topology evidence="1">Multi-pass membrane protein</topology>
    </subcellularLocation>
</comment>
<keyword evidence="11" id="KW-1185">Reference proteome</keyword>
<dbReference type="AlphaFoldDB" id="W4LIR4"/>
<feature type="transmembrane region" description="Helical" evidence="9">
    <location>
        <begin position="188"/>
        <end position="212"/>
    </location>
</feature>
<organism evidence="10 11">
    <name type="scientific">Entotheonella factor</name>
    <dbReference type="NCBI Taxonomy" id="1429438"/>
    <lineage>
        <taxon>Bacteria</taxon>
        <taxon>Pseudomonadati</taxon>
        <taxon>Nitrospinota/Tectimicrobiota group</taxon>
        <taxon>Candidatus Tectimicrobiota</taxon>
        <taxon>Candidatus Entotheonellia</taxon>
        <taxon>Candidatus Entotheonellales</taxon>
        <taxon>Candidatus Entotheonellaceae</taxon>
        <taxon>Candidatus Entotheonella</taxon>
    </lineage>
</organism>
<feature type="transmembrane region" description="Helical" evidence="9">
    <location>
        <begin position="260"/>
        <end position="284"/>
    </location>
</feature>
<evidence type="ECO:0000256" key="4">
    <source>
        <dbReference type="ARBA" id="ARBA00022692"/>
    </source>
</evidence>
<dbReference type="PANTHER" id="PTHR11795">
    <property type="entry name" value="BRANCHED-CHAIN AMINO ACID TRANSPORT SYSTEM PERMEASE PROTEIN LIVH"/>
    <property type="match status" value="1"/>
</dbReference>
<evidence type="ECO:0008006" key="12">
    <source>
        <dbReference type="Google" id="ProtNLM"/>
    </source>
</evidence>
<feature type="transmembrane region" description="Helical" evidence="9">
    <location>
        <begin position="93"/>
        <end position="114"/>
    </location>
</feature>
<feature type="transmembrane region" description="Helical" evidence="9">
    <location>
        <begin position="62"/>
        <end position="81"/>
    </location>
</feature>
<evidence type="ECO:0000256" key="8">
    <source>
        <dbReference type="ARBA" id="ARBA00037998"/>
    </source>
</evidence>
<evidence type="ECO:0000256" key="7">
    <source>
        <dbReference type="ARBA" id="ARBA00023136"/>
    </source>
</evidence>
<dbReference type="Proteomes" id="UP000019141">
    <property type="component" value="Unassembled WGS sequence"/>
</dbReference>